<dbReference type="AlphaFoldDB" id="A0A4Y9Y3E7"/>
<dbReference type="Pfam" id="PF02515">
    <property type="entry name" value="CoA_transf_3"/>
    <property type="match status" value="1"/>
</dbReference>
<gene>
    <name evidence="3" type="ORF">EVG20_g8715</name>
</gene>
<dbReference type="GO" id="GO:0003824">
    <property type="term" value="F:catalytic activity"/>
    <property type="evidence" value="ECO:0007669"/>
    <property type="project" value="InterPro"/>
</dbReference>
<evidence type="ECO:0000313" key="3">
    <source>
        <dbReference type="EMBL" id="TFY56996.1"/>
    </source>
</evidence>
<dbReference type="EMBL" id="SEOQ01000783">
    <property type="protein sequence ID" value="TFY56996.1"/>
    <property type="molecule type" value="Genomic_DNA"/>
</dbReference>
<dbReference type="InterPro" id="IPR023606">
    <property type="entry name" value="CoA-Trfase_III_dom_1_sf"/>
</dbReference>
<comment type="similarity">
    <text evidence="1">Belongs to the CoA-transferase III family.</text>
</comment>
<organism evidence="3 4">
    <name type="scientific">Dentipellis fragilis</name>
    <dbReference type="NCBI Taxonomy" id="205917"/>
    <lineage>
        <taxon>Eukaryota</taxon>
        <taxon>Fungi</taxon>
        <taxon>Dikarya</taxon>
        <taxon>Basidiomycota</taxon>
        <taxon>Agaricomycotina</taxon>
        <taxon>Agaricomycetes</taxon>
        <taxon>Russulales</taxon>
        <taxon>Hericiaceae</taxon>
        <taxon>Dentipellis</taxon>
    </lineage>
</organism>
<dbReference type="Gene3D" id="6.10.140.330">
    <property type="match status" value="1"/>
</dbReference>
<evidence type="ECO:0000256" key="1">
    <source>
        <dbReference type="ARBA" id="ARBA00008383"/>
    </source>
</evidence>
<evidence type="ECO:0000256" key="2">
    <source>
        <dbReference type="SAM" id="MobiDB-lite"/>
    </source>
</evidence>
<proteinExistence type="inferred from homology"/>
<feature type="compositionally biased region" description="Pro residues" evidence="2">
    <location>
        <begin position="346"/>
        <end position="359"/>
    </location>
</feature>
<name>A0A4Y9Y3E7_9AGAM</name>
<dbReference type="SUPFAM" id="SSF89796">
    <property type="entry name" value="CoA-transferase family III (CaiB/BaiF)"/>
    <property type="match status" value="1"/>
</dbReference>
<dbReference type="PANTHER" id="PTHR48228:SF5">
    <property type="entry name" value="ALPHA-METHYLACYL-COA RACEMASE"/>
    <property type="match status" value="1"/>
</dbReference>
<dbReference type="PANTHER" id="PTHR48228">
    <property type="entry name" value="SUCCINYL-COA--D-CITRAMALATE COA-TRANSFERASE"/>
    <property type="match status" value="1"/>
</dbReference>
<evidence type="ECO:0008006" key="5">
    <source>
        <dbReference type="Google" id="ProtNLM"/>
    </source>
</evidence>
<evidence type="ECO:0000313" key="4">
    <source>
        <dbReference type="Proteomes" id="UP000298327"/>
    </source>
</evidence>
<feature type="region of interest" description="Disordered" evidence="2">
    <location>
        <begin position="343"/>
        <end position="367"/>
    </location>
</feature>
<accession>A0A4Y9Y3E7</accession>
<protein>
    <recommendedName>
        <fullName evidence="5">Alpha-methylacyl-CoA racemase</fullName>
    </recommendedName>
</protein>
<dbReference type="Proteomes" id="UP000298327">
    <property type="component" value="Unassembled WGS sequence"/>
</dbReference>
<dbReference type="InterPro" id="IPR044855">
    <property type="entry name" value="CoA-Trfase_III_dom3_sf"/>
</dbReference>
<dbReference type="Gene3D" id="3.40.50.10540">
    <property type="entry name" value="Crotonobetainyl-coa:carnitine coa-transferase, domain 1"/>
    <property type="match status" value="1"/>
</dbReference>
<dbReference type="InterPro" id="IPR050509">
    <property type="entry name" value="CoA-transferase_III"/>
</dbReference>
<keyword evidence="4" id="KW-1185">Reference proteome</keyword>
<reference evidence="3 4" key="1">
    <citation type="submission" date="2019-02" db="EMBL/GenBank/DDBJ databases">
        <title>Genome sequencing of the rare red list fungi Dentipellis fragilis.</title>
        <authorList>
            <person name="Buettner E."/>
            <person name="Kellner H."/>
        </authorList>
    </citation>
    <scope>NUCLEOTIDE SEQUENCE [LARGE SCALE GENOMIC DNA]</scope>
    <source>
        <strain evidence="3 4">DSM 105465</strain>
    </source>
</reference>
<dbReference type="InterPro" id="IPR003673">
    <property type="entry name" value="CoA-Trfase_fam_III"/>
</dbReference>
<dbReference type="Gene3D" id="3.30.1540.10">
    <property type="entry name" value="formyl-coa transferase, domain 3"/>
    <property type="match status" value="1"/>
</dbReference>
<comment type="caution">
    <text evidence="3">The sequence shown here is derived from an EMBL/GenBank/DDBJ whole genome shotgun (WGS) entry which is preliminary data.</text>
</comment>
<sequence>MSPPLASRGPLHGVKVIEFAGLAPGPFAGLILADFGATVIRIDRHSLVAPNPFAVATISRDILCRSKRSIALDIKSAEGLELARRLIRDADVLIDPFRPGVLERAGLGPETWLGGADGRGGENPKLVYARIAGPAQGYGRHVMSVKKYYLFDLPNCFMIGHDINYLSLSGILSLLPGTAEKPVFPLNLLADFAGGGLTCALGVLLALFERAQSGHGQVVDTDMVSGTRYVSTFPLLHAALRTNFVYTCADGKFMAVGCLEPQFFRVFLQAFLKNVPRKWLDKEKWLPDAEVQGRREEWAAFRSFLERGFQQKGRDEWAAVFDGIDACATPVLSPEEAAVLASKAPASPPSRPFLIPSPAPHLSRTPAPSSFAPVELLQPGQHTKEILLEAGLSMATITRLAREGVIGVGDGLDRAKL</sequence>
<dbReference type="OrthoDB" id="16747at2759"/>
<dbReference type="STRING" id="205917.A0A4Y9Y3E7"/>